<dbReference type="GO" id="GO:0030170">
    <property type="term" value="F:pyridoxal phosphate binding"/>
    <property type="evidence" value="ECO:0007669"/>
    <property type="project" value="InterPro"/>
</dbReference>
<comment type="pathway">
    <text evidence="3">Sphingolipid metabolism.</text>
</comment>
<keyword evidence="8" id="KW-0746">Sphingolipid metabolism</keyword>
<dbReference type="PANTHER" id="PTHR13693">
    <property type="entry name" value="CLASS II AMINOTRANSFERASE/8-AMINO-7-OXONONANOATE SYNTHASE"/>
    <property type="match status" value="1"/>
</dbReference>
<evidence type="ECO:0000256" key="7">
    <source>
        <dbReference type="ARBA" id="ARBA00022898"/>
    </source>
</evidence>
<dbReference type="Gene3D" id="3.90.1150.10">
    <property type="entry name" value="Aspartate Aminotransferase, domain 1"/>
    <property type="match status" value="1"/>
</dbReference>
<comment type="pathway">
    <text evidence="2">Lipid metabolism; sphingolipid metabolism.</text>
</comment>
<dbReference type="AlphaFoldDB" id="A0A1G4ME38"/>
<dbReference type="OMA" id="LTKYGCG"/>
<accession>A0A1G4ME38</accession>
<dbReference type="InterPro" id="IPR004839">
    <property type="entry name" value="Aminotransferase_I/II_large"/>
</dbReference>
<evidence type="ECO:0000259" key="11">
    <source>
        <dbReference type="Pfam" id="PF00155"/>
    </source>
</evidence>
<evidence type="ECO:0000256" key="1">
    <source>
        <dbReference type="ARBA" id="ARBA00001933"/>
    </source>
</evidence>
<dbReference type="GO" id="GO:0016020">
    <property type="term" value="C:membrane"/>
    <property type="evidence" value="ECO:0007669"/>
    <property type="project" value="GOC"/>
</dbReference>
<feature type="domain" description="Aminotransferase class I/classII large" evidence="11">
    <location>
        <begin position="187"/>
        <end position="585"/>
    </location>
</feature>
<dbReference type="InterPro" id="IPR015421">
    <property type="entry name" value="PyrdxlP-dep_Trfase_major"/>
</dbReference>
<keyword evidence="7" id="KW-0663">Pyridoxal phosphate</keyword>
<evidence type="ECO:0000256" key="2">
    <source>
        <dbReference type="ARBA" id="ARBA00004760"/>
    </source>
</evidence>
<organism evidence="12 13">
    <name type="scientific">Lachancea fermentati</name>
    <name type="common">Zygosaccharomyces fermentati</name>
    <dbReference type="NCBI Taxonomy" id="4955"/>
    <lineage>
        <taxon>Eukaryota</taxon>
        <taxon>Fungi</taxon>
        <taxon>Dikarya</taxon>
        <taxon>Ascomycota</taxon>
        <taxon>Saccharomycotina</taxon>
        <taxon>Saccharomycetes</taxon>
        <taxon>Saccharomycetales</taxon>
        <taxon>Saccharomycetaceae</taxon>
        <taxon>Lachancea</taxon>
    </lineage>
</organism>
<dbReference type="InterPro" id="IPR015424">
    <property type="entry name" value="PyrdxlP-dep_Trfase"/>
</dbReference>
<evidence type="ECO:0000313" key="13">
    <source>
        <dbReference type="Proteomes" id="UP000190831"/>
    </source>
</evidence>
<evidence type="ECO:0000256" key="3">
    <source>
        <dbReference type="ARBA" id="ARBA00004991"/>
    </source>
</evidence>
<evidence type="ECO:0000256" key="9">
    <source>
        <dbReference type="ARBA" id="ARBA00023098"/>
    </source>
</evidence>
<dbReference type="PANTHER" id="PTHR13693:SF2">
    <property type="entry name" value="SERINE PALMITOYLTRANSFERASE 1"/>
    <property type="match status" value="1"/>
</dbReference>
<dbReference type="EMBL" id="LT598488">
    <property type="protein sequence ID" value="SCW02103.1"/>
    <property type="molecule type" value="Genomic_DNA"/>
</dbReference>
<dbReference type="OrthoDB" id="3168162at2759"/>
<dbReference type="EC" id="2.3.1.50" evidence="5"/>
<dbReference type="SUPFAM" id="SSF53383">
    <property type="entry name" value="PLP-dependent transferases"/>
    <property type="match status" value="1"/>
</dbReference>
<evidence type="ECO:0000256" key="5">
    <source>
        <dbReference type="ARBA" id="ARBA00013220"/>
    </source>
</evidence>
<dbReference type="Proteomes" id="UP000190831">
    <property type="component" value="Chromosome E"/>
</dbReference>
<dbReference type="InterPro" id="IPR050087">
    <property type="entry name" value="AON_synthase_class-II"/>
</dbReference>
<proteinExistence type="inferred from homology"/>
<evidence type="ECO:0000256" key="8">
    <source>
        <dbReference type="ARBA" id="ARBA00022919"/>
    </source>
</evidence>
<keyword evidence="9" id="KW-0443">Lipid metabolism</keyword>
<dbReference type="GO" id="GO:0046513">
    <property type="term" value="P:ceramide biosynthetic process"/>
    <property type="evidence" value="ECO:0007669"/>
    <property type="project" value="TreeGrafter"/>
</dbReference>
<dbReference type="Gene3D" id="3.40.640.10">
    <property type="entry name" value="Type I PLP-dependent aspartate aminotransferase-like (Major domain)"/>
    <property type="match status" value="1"/>
</dbReference>
<comment type="similarity">
    <text evidence="4">Belongs to the class-II pyridoxal-phosphate-dependent aminotransferase family.</text>
</comment>
<evidence type="ECO:0000313" key="12">
    <source>
        <dbReference type="EMBL" id="SCW02103.1"/>
    </source>
</evidence>
<evidence type="ECO:0000256" key="10">
    <source>
        <dbReference type="ARBA" id="ARBA00023315"/>
    </source>
</evidence>
<dbReference type="InterPro" id="IPR015422">
    <property type="entry name" value="PyrdxlP-dep_Trfase_small"/>
</dbReference>
<dbReference type="STRING" id="4955.A0A1G4ME38"/>
<keyword evidence="13" id="KW-1185">Reference proteome</keyword>
<keyword evidence="10" id="KW-0012">Acyltransferase</keyword>
<evidence type="ECO:0000256" key="6">
    <source>
        <dbReference type="ARBA" id="ARBA00022679"/>
    </source>
</evidence>
<dbReference type="GO" id="GO:0046512">
    <property type="term" value="P:sphingosine biosynthetic process"/>
    <property type="evidence" value="ECO:0007669"/>
    <property type="project" value="TreeGrafter"/>
</dbReference>
<sequence>MDRTRCALAAFLPPLPPFFVGRKTPSIKNIRATAKWHTKAVNRTMKNQPPEILPTSIPVPTILVQTSSYIWFYLYTCFKKLPGTQYIISYVRKSHQDDPYRTMVEIVLIIYGIIYFLGKPSKKGQQRGPELTSREVESLLEEWEPEPLVQTDDRNAWRLQKIPVVHATPTDKYVDLTRNDDREVYSKVLNCASNNFLQISRDARVLEEVKRTIKNYGVGSCGPAGFYGNQDVHSNLEYDLARFFGTESAVLYGQDFCVAASVIPAFTKRGDVIVADDRVSVSLQNALQLSRSTVYYFKHNDMESLEDLLRELTEHEKEENLPALPRKFIVTEGLFHNLGDIAPLPDLVRLKEKYKYRLFVDETFSLGVLGNTGRGITEHFNLKRETAVDITVGSMATAFGSSGGFALGDHVMSHHQRIGSFAYCYSASLPAYTVRSMSQMLGMLEQDSSAVIHLHELSASMHSFFKEDTELAKYIEVTSCPASCILHFRLTADFRLHKFGSSEEQIFAEISALQSKNISNKFIEAYEQEDKFLQSIVDTALADHNVLITRNTIVLKHETLPVTPSLKFSCNALMTEQELQDACVAVKNAVLKCCA</sequence>
<dbReference type="GO" id="GO:0004758">
    <property type="term" value="F:serine C-palmitoyltransferase activity"/>
    <property type="evidence" value="ECO:0007669"/>
    <property type="project" value="TreeGrafter"/>
</dbReference>
<evidence type="ECO:0000256" key="4">
    <source>
        <dbReference type="ARBA" id="ARBA00008392"/>
    </source>
</evidence>
<protein>
    <recommendedName>
        <fullName evidence="5">serine C-palmitoyltransferase</fullName>
        <ecNumber evidence="5">2.3.1.50</ecNumber>
    </recommendedName>
</protein>
<comment type="cofactor">
    <cofactor evidence="1">
        <name>pyridoxal 5'-phosphate</name>
        <dbReference type="ChEBI" id="CHEBI:597326"/>
    </cofactor>
</comment>
<keyword evidence="6" id="KW-0808">Transferase</keyword>
<dbReference type="Pfam" id="PF00155">
    <property type="entry name" value="Aminotran_1_2"/>
    <property type="match status" value="1"/>
</dbReference>
<gene>
    <name evidence="12" type="ORF">LAFE_0E14246G</name>
</gene>
<reference evidence="13" key="1">
    <citation type="submission" date="2016-03" db="EMBL/GenBank/DDBJ databases">
        <authorList>
            <person name="Devillers H."/>
        </authorList>
    </citation>
    <scope>NUCLEOTIDE SEQUENCE [LARGE SCALE GENOMIC DNA]</scope>
</reference>
<name>A0A1G4ME38_LACFM</name>
<dbReference type="GO" id="GO:0005783">
    <property type="term" value="C:endoplasmic reticulum"/>
    <property type="evidence" value="ECO:0007669"/>
    <property type="project" value="TreeGrafter"/>
</dbReference>